<dbReference type="InterPro" id="IPR036865">
    <property type="entry name" value="CRAL-TRIO_dom_sf"/>
</dbReference>
<dbReference type="InterPro" id="IPR012677">
    <property type="entry name" value="Nucleotide-bd_a/b_plait_sf"/>
</dbReference>
<dbReference type="Gene3D" id="2.30.29.30">
    <property type="entry name" value="Pleckstrin-homology domain (PH domain)/Phosphotyrosine-binding domain (PTB)"/>
    <property type="match status" value="1"/>
</dbReference>
<feature type="region of interest" description="Disordered" evidence="6">
    <location>
        <begin position="1060"/>
        <end position="1110"/>
    </location>
</feature>
<dbReference type="Pfam" id="PF00076">
    <property type="entry name" value="RRM_1"/>
    <property type="match status" value="1"/>
</dbReference>
<keyword evidence="5" id="KW-0694">RNA-binding</keyword>
<dbReference type="SMART" id="SM00323">
    <property type="entry name" value="RasGAP"/>
    <property type="match status" value="1"/>
</dbReference>
<feature type="compositionally biased region" description="Low complexity" evidence="6">
    <location>
        <begin position="326"/>
        <end position="339"/>
    </location>
</feature>
<feature type="domain" description="Ras-GAP" evidence="7">
    <location>
        <begin position="1572"/>
        <end position="1766"/>
    </location>
</feature>
<dbReference type="SUPFAM" id="SSF48350">
    <property type="entry name" value="GTPase activation domain, GAP"/>
    <property type="match status" value="1"/>
</dbReference>
<dbReference type="GO" id="GO:0005096">
    <property type="term" value="F:GTPase activator activity"/>
    <property type="evidence" value="ECO:0007669"/>
    <property type="project" value="UniProtKB-KW"/>
</dbReference>
<dbReference type="CDD" id="cd00170">
    <property type="entry name" value="SEC14"/>
    <property type="match status" value="1"/>
</dbReference>
<dbReference type="InterPro" id="IPR001251">
    <property type="entry name" value="CRAL-TRIO_dom"/>
</dbReference>
<evidence type="ECO:0000256" key="5">
    <source>
        <dbReference type="PROSITE-ProRule" id="PRU00176"/>
    </source>
</evidence>
<dbReference type="InterPro" id="IPR035979">
    <property type="entry name" value="RBD_domain_sf"/>
</dbReference>
<dbReference type="InterPro" id="IPR008936">
    <property type="entry name" value="Rho_GTPase_activation_prot"/>
</dbReference>
<keyword evidence="10" id="KW-1185">Reference proteome</keyword>
<gene>
    <name evidence="9" type="ORF">LCOR_09743.1</name>
</gene>
<dbReference type="InterPro" id="IPR011993">
    <property type="entry name" value="PH-like_dom_sf"/>
</dbReference>
<dbReference type="Gene3D" id="3.30.70.330">
    <property type="match status" value="1"/>
</dbReference>
<dbReference type="GO" id="GO:1990904">
    <property type="term" value="C:ribonucleoprotein complex"/>
    <property type="evidence" value="ECO:0007669"/>
    <property type="project" value="UniProtKB-ARBA"/>
</dbReference>
<dbReference type="Gene3D" id="3.40.525.10">
    <property type="entry name" value="CRAL-TRIO lipid binding domain"/>
    <property type="match status" value="1"/>
</dbReference>
<feature type="compositionally biased region" description="Basic and acidic residues" evidence="6">
    <location>
        <begin position="152"/>
        <end position="192"/>
    </location>
</feature>
<sequence>MWFARTYDPLQAGSIDGTDTIPHDHAVKRALNSHYVPPRQLTTDPEKTIFVGRLNHATTEESLRAFFERYGTITHLHLPCNIVTGTSQGYAFITFKHRYEARDAYEKGHRTVLDEHVLLVDYERSRMMKGWVPRRLGGGYSGNKESGQLRFGGRDKPFRWPTKRRDVEEKDPIVSQDQRRSDTWRVTKDERKRSHHRRSSPSRRSPTRHRHVSPKRRRSRSPSSHRRHRYSDSSSRTSGSRWRHDHLEALVKLATKRITVIAEAIISSFEAVSTIKAGSINLETGEPVRQSDIAESHYILLCLLSACLEQWRCSQKEFLVNDYPTRQQQQQQQRSSSSSPQDKLPDTITNTILNNIMPNLRHYPRMATAINRASQHRVSRLICNKDASPRWRFIDTYNCPFVSEHCTTDPILVVKTYIMYNNIIFLVSAANWKVTFNKIVAGLELLTRRTSGSADEWHHLGDVRMLEYCALNQSRLSNVLSALNQTMMRMKPAFQRMVSVTAYHAIWEWMDMFPMEFANLYIRRQPPRGDPDKLFMHLYGGSRKNLALWPFLTALILLCPNMLSESLQLSNPMASLRTQKAISGFLCTLKERNQQLDDGHLDIGIVCTLDICKAAGILHSRCETRILHQIAMKGKSELRAKLFNLENPILADFYSLSGDGQGANIYIDVHFLLVDCFITLFLLNPRYTIYDLFPVCVHEEAPLIYKSSLVRSLRFITDLFAEFPCDTHNESWKPGSPFFYNLVCTPLRKLFLACTSVETRPPPPTLERAESTGSSILSGESGAKMRGLLAKRSERLSTVSELLLLYSADPLLMVMGSDRDRAEQNLDIVIAVTQCLQESNMEIVRAASFCIPRIHKAKYIPYWGPKDAYMEYFWNMTSHIVLTVAKILLDKHLEQSREINQILAVLQEIYHERNSFLTSMDQESALKGWNSSDYLQATIGLEVALMVLLCSPDQDVLNKTFQCFGLLCVEVEHLFYNEHGRTYEGSKNAASLLLENYPVYKEISKLHNAGIVAGRKMYQKRIWRLLRMMPHDAPGHLVAWKEVWKRWKRLNAFMIRSASPASPGGLPSPGSGSNSTSSHTRSLSGSSTKLAPVPNTSMLQDGECSGKPLSPGWSQQVGRYTEWHNYSGFLASLAGVCSVQPDSEHVDELAGQASQFLSEMVRLLSSQDAFIRERSKDVLSTELSPAMRSALLRHLEHTISHCAVASRGNDCMLAVEHTIIILTTFLENVQDEPTSVSALSSMHFSDLIDQCATYLFCKAGGQNNTNTGINIPRMRLRFARLCEVIMITRKKHPFITLHGEFKLRTKLLEIIIEWTSSFGALMKGETLVLSPGGTSGKMMDANTATRATSPAASPRGDESHIYRELEHQCIRAMTLLLDKLPLQPTDFHLVRDLTYDDGNSTEQLRFRLFSRYFKYFMHLLLHCIISLNSWKISTGSEIENAFNCDNDEFGGPCYAILFSSINVQKCIERPIHPPEFADLIRGHTIAGLANLIGANVSVGLKQALPMMYCRIHGVRTAFLEIFATALKRGASFEGLSDTIEVERYNELLDIITDQQDDFAIAMLMSTSCPAPKIDIIANGLLACLGTRGKITEFIKVLITKEVQNTDVEAQLFRHTSVATHFLSGVAKRCGTEYIQEILYPVFRALNNEQLPPGTSFELNPSRLKPDEDIEANRENVARLTDKLLSAICESADAAPAMIREICYNISECTSERFPEARYTAVGAFIFLRFFCPAIVSPESIGIKVNMNPNLHRGLLLAGKIAQNLANNVLFGVKEAFMIPLNDFVTCNTYRVICFMRDVSMKPNCRQVEYEVPMENEDYALMHHMMLDSIDPMAQALWNSWYTQGITTARSSNETLAADYRIRQKFDRMTDLLAHLGIPPDIRSQHQDYYLHGRPLKYASIQYSDFMRRNSGCDIREIAQRSAFYASGRSKAGRPVVYFIVRRLRLQERDYEPMLYFLLKILERVSIEPFEILIDYTLFSESNWSADRSWFTQLILLTPFEIYKNIAVIYGYNPNSAVCAYLKKELITPVKRFVQNIIFVTSISSLHAYIYPSELSLPKLGEILEEPPLVHLRSVYRINSAGKRIPVSVKLGQHYVQIATKKKQKIIESASSVLVDVFAIADIEDIFLGLTADAETDFRFRTKSKSTPIMCSTTSATEASRFVFVLKNMKSRCQPSSEEQKSATDMNMNRPILPDDVPGIFLNIALLNMGMKDPELRIVAYHFLCSLGYAFRFEITNQLIDAKDVCIPENDDTMIKILSTKLAMTEPQLTIDVFREWFVGFKKSPSARYLCITYILPWFDNLAMMCHRGDDYHVLFKVKEILGMFTELTYASDNNIRRLLQNKVWKTISELVVEGNYLIDLALDTIISYAEVHGGIGVPHTDVMADVIVAMFNTTVCNKLITRLNKLVTKTAFNWTSSLINHPHWRDIMVIVRFLLMGTFDYRGPVRNFVPEITHVLALIVGVGSTLERETVHSLMVNMKHALCVSEPLYPETIESMHHRLELTAARKTRLLYGLTKERDAFSVNLETTTDSTDSVPLIAVERVVNNLMIGTRTVAPTPDIANAWRSRWLSLATSVAFQLNPAIQPRAFIEIGCLAQEGVDDDLLYQILVSLDSALCASQRTVVLGIVMCLRNMVSSLPKHSRYLVPLFWIAIALIQLGDESLFPFALELAISVVRTLNDRHLFRGTRTTASLLLEARRGWADDLGKRFDQLSGVNFEKYFSFAIVALLLHHGMNDVELRSESYAAIEELLSLELKLANHANAIEEAEDKIKKKKGDDKKQQQQQPTSSNNGKHHDESYQILGYVAGVSIRNPGAVNMDDVIRQDQGIQVLFLTLLAYQVNALEEADAARISLYSTFSEAARLIPKSFSIMYDSLVPKMNKAVYTSSDSEMLKSIESIIVVACSNRQIDERKRNQRTLKHTLDEMGFWGISNKRRKREAINYTALACDVIKATIT</sequence>
<feature type="compositionally biased region" description="Basic and acidic residues" evidence="6">
    <location>
        <begin position="2770"/>
        <end position="2780"/>
    </location>
</feature>
<feature type="region of interest" description="Disordered" evidence="6">
    <location>
        <begin position="2770"/>
        <end position="2794"/>
    </location>
</feature>
<dbReference type="PROSITE" id="PS50102">
    <property type="entry name" value="RRM"/>
    <property type="match status" value="1"/>
</dbReference>
<keyword evidence="4" id="KW-0539">Nucleus</keyword>
<comment type="subcellular location">
    <subcellularLocation>
        <location evidence="1">Nucleus</location>
    </subcellularLocation>
</comment>
<feature type="compositionally biased region" description="Basic residues" evidence="6">
    <location>
        <begin position="193"/>
        <end position="229"/>
    </location>
</feature>
<accession>A0A068SCA9</accession>
<dbReference type="PROSITE" id="PS00509">
    <property type="entry name" value="RAS_GTPASE_ACTIV_1"/>
    <property type="match status" value="1"/>
</dbReference>
<name>A0A068SCA9_9FUNG</name>
<proteinExistence type="predicted"/>
<dbReference type="GO" id="GO:0003723">
    <property type="term" value="F:RNA binding"/>
    <property type="evidence" value="ECO:0007669"/>
    <property type="project" value="UniProtKB-UniRule"/>
</dbReference>
<dbReference type="STRING" id="1263082.A0A068SCA9"/>
<feature type="region of interest" description="Disordered" evidence="6">
    <location>
        <begin position="134"/>
        <end position="241"/>
    </location>
</feature>
<dbReference type="Pfam" id="PF13716">
    <property type="entry name" value="CRAL_TRIO_2"/>
    <property type="match status" value="1"/>
</dbReference>
<dbReference type="PANTHER" id="PTHR10194:SF142">
    <property type="entry name" value="NEUROFIBROMIN"/>
    <property type="match status" value="1"/>
</dbReference>
<dbReference type="EMBL" id="CBTN010000062">
    <property type="protein sequence ID" value="CDH58896.1"/>
    <property type="molecule type" value="Genomic_DNA"/>
</dbReference>
<evidence type="ECO:0000259" key="7">
    <source>
        <dbReference type="PROSITE" id="PS50018"/>
    </source>
</evidence>
<evidence type="ECO:0000256" key="3">
    <source>
        <dbReference type="ARBA" id="ARBA00022553"/>
    </source>
</evidence>
<feature type="region of interest" description="Disordered" evidence="6">
    <location>
        <begin position="324"/>
        <end position="345"/>
    </location>
</feature>
<dbReference type="VEuPathDB" id="FungiDB:LCOR_09743.1"/>
<evidence type="ECO:0000313" key="10">
    <source>
        <dbReference type="Proteomes" id="UP000027586"/>
    </source>
</evidence>
<dbReference type="PROSITE" id="PS50018">
    <property type="entry name" value="RAS_GTPASE_ACTIV_2"/>
    <property type="match status" value="1"/>
</dbReference>
<keyword evidence="3" id="KW-0597">Phosphoprotein</keyword>
<comment type="caution">
    <text evidence="9">The sequence shown here is derived from an EMBL/GenBank/DDBJ whole genome shotgun (WGS) entry which is preliminary data.</text>
</comment>
<evidence type="ECO:0000256" key="6">
    <source>
        <dbReference type="SAM" id="MobiDB-lite"/>
    </source>
</evidence>
<feature type="domain" description="RRM" evidence="8">
    <location>
        <begin position="47"/>
        <end position="125"/>
    </location>
</feature>
<keyword evidence="2" id="KW-0343">GTPase activation</keyword>
<dbReference type="InterPro" id="IPR001936">
    <property type="entry name" value="RasGAP_dom"/>
</dbReference>
<dbReference type="SUPFAM" id="SSF54928">
    <property type="entry name" value="RNA-binding domain, RBD"/>
    <property type="match status" value="1"/>
</dbReference>
<dbReference type="InterPro" id="IPR039360">
    <property type="entry name" value="Ras_GTPase"/>
</dbReference>
<dbReference type="Proteomes" id="UP000027586">
    <property type="component" value="Unassembled WGS sequence"/>
</dbReference>
<organism evidence="9 10">
    <name type="scientific">Lichtheimia corymbifera JMRC:FSU:9682</name>
    <dbReference type="NCBI Taxonomy" id="1263082"/>
    <lineage>
        <taxon>Eukaryota</taxon>
        <taxon>Fungi</taxon>
        <taxon>Fungi incertae sedis</taxon>
        <taxon>Mucoromycota</taxon>
        <taxon>Mucoromycotina</taxon>
        <taxon>Mucoromycetes</taxon>
        <taxon>Mucorales</taxon>
        <taxon>Lichtheimiaceae</taxon>
        <taxon>Lichtheimia</taxon>
    </lineage>
</organism>
<dbReference type="PANTHER" id="PTHR10194">
    <property type="entry name" value="RAS GTPASE-ACTIVATING PROTEINS"/>
    <property type="match status" value="1"/>
</dbReference>
<dbReference type="SMART" id="SM00360">
    <property type="entry name" value="RRM"/>
    <property type="match status" value="1"/>
</dbReference>
<dbReference type="SUPFAM" id="SSF48371">
    <property type="entry name" value="ARM repeat"/>
    <property type="match status" value="1"/>
</dbReference>
<dbReference type="FunFam" id="3.30.70.330:FF:000132">
    <property type="entry name" value="Small nuclear ribonucleoprotein U11/U12 subunit 35"/>
    <property type="match status" value="1"/>
</dbReference>
<dbReference type="SUPFAM" id="SSF52087">
    <property type="entry name" value="CRAL/TRIO domain"/>
    <property type="match status" value="1"/>
</dbReference>
<dbReference type="Gene3D" id="1.10.506.10">
    <property type="entry name" value="GTPase Activation - p120gap, domain 1"/>
    <property type="match status" value="2"/>
</dbReference>
<reference evidence="9" key="1">
    <citation type="submission" date="2013-08" db="EMBL/GenBank/DDBJ databases">
        <title>Gene expansion shapes genome architecture in the human pathogen Lichtheimia corymbifera: an evolutionary genomics analysis in the ancient terrestrial Mucorales (Mucoromycotina).</title>
        <authorList>
            <person name="Schwartze V.U."/>
            <person name="Winter S."/>
            <person name="Shelest E."/>
            <person name="Marcet-Houben M."/>
            <person name="Horn F."/>
            <person name="Wehner S."/>
            <person name="Hoffmann K."/>
            <person name="Riege K."/>
            <person name="Sammeth M."/>
            <person name="Nowrousian M."/>
            <person name="Valiante V."/>
            <person name="Linde J."/>
            <person name="Jacobsen I.D."/>
            <person name="Marz M."/>
            <person name="Brakhage A.A."/>
            <person name="Gabaldon T."/>
            <person name="Bocker S."/>
            <person name="Voigt K."/>
        </authorList>
    </citation>
    <scope>NUCLEOTIDE SEQUENCE [LARGE SCALE GENOMIC DNA]</scope>
    <source>
        <strain evidence="9">FSU 9682</strain>
    </source>
</reference>
<protein>
    <submittedName>
        <fullName evidence="9">Ras gtpase-activating protein</fullName>
    </submittedName>
</protein>
<dbReference type="GO" id="GO:0005634">
    <property type="term" value="C:nucleus"/>
    <property type="evidence" value="ECO:0007669"/>
    <property type="project" value="UniProtKB-SubCell"/>
</dbReference>
<dbReference type="OrthoDB" id="28245at2759"/>
<evidence type="ECO:0000256" key="2">
    <source>
        <dbReference type="ARBA" id="ARBA00022468"/>
    </source>
</evidence>
<evidence type="ECO:0000256" key="4">
    <source>
        <dbReference type="ARBA" id="ARBA00023242"/>
    </source>
</evidence>
<evidence type="ECO:0000259" key="8">
    <source>
        <dbReference type="PROSITE" id="PS50102"/>
    </source>
</evidence>
<dbReference type="Pfam" id="PF00616">
    <property type="entry name" value="RasGAP"/>
    <property type="match status" value="1"/>
</dbReference>
<dbReference type="InterPro" id="IPR023152">
    <property type="entry name" value="RasGAP_CS"/>
</dbReference>
<evidence type="ECO:0000313" key="9">
    <source>
        <dbReference type="EMBL" id="CDH58896.1"/>
    </source>
</evidence>
<dbReference type="InterPro" id="IPR000504">
    <property type="entry name" value="RRM_dom"/>
</dbReference>
<dbReference type="InterPro" id="IPR016024">
    <property type="entry name" value="ARM-type_fold"/>
</dbReference>
<feature type="compositionally biased region" description="Low complexity" evidence="6">
    <location>
        <begin position="1060"/>
        <end position="1087"/>
    </location>
</feature>
<evidence type="ECO:0000256" key="1">
    <source>
        <dbReference type="ARBA" id="ARBA00004123"/>
    </source>
</evidence>